<keyword evidence="6" id="KW-1185">Reference proteome</keyword>
<dbReference type="STRING" id="1121881.SAMN02745225_01660"/>
<dbReference type="Pfam" id="PF07885">
    <property type="entry name" value="Ion_trans_2"/>
    <property type="match status" value="1"/>
</dbReference>
<feature type="domain" description="Potassium channel" evidence="4">
    <location>
        <begin position="16"/>
        <end position="86"/>
    </location>
</feature>
<reference evidence="6" key="1">
    <citation type="submission" date="2016-11" db="EMBL/GenBank/DDBJ databases">
        <authorList>
            <person name="Varghese N."/>
            <person name="Submissions S."/>
        </authorList>
    </citation>
    <scope>NUCLEOTIDE SEQUENCE [LARGE SCALE GENOMIC DNA]</scope>
    <source>
        <strain evidence="6">DSM 19514</strain>
    </source>
</reference>
<dbReference type="InterPro" id="IPR013099">
    <property type="entry name" value="K_chnl_dom"/>
</dbReference>
<dbReference type="AlphaFoldDB" id="A0A1M4WFT7"/>
<evidence type="ECO:0000256" key="2">
    <source>
        <dbReference type="SAM" id="Phobius"/>
    </source>
</evidence>
<dbReference type="SUPFAM" id="SSF81324">
    <property type="entry name" value="Voltage-gated potassium channels"/>
    <property type="match status" value="1"/>
</dbReference>
<feature type="domain" description="RCK N-terminal" evidence="3">
    <location>
        <begin position="110"/>
        <end position="210"/>
    </location>
</feature>
<organism evidence="5 6">
    <name type="scientific">Ferrithrix thermotolerans DSM 19514</name>
    <dbReference type="NCBI Taxonomy" id="1121881"/>
    <lineage>
        <taxon>Bacteria</taxon>
        <taxon>Bacillati</taxon>
        <taxon>Actinomycetota</taxon>
        <taxon>Acidimicrobiia</taxon>
        <taxon>Acidimicrobiales</taxon>
        <taxon>Acidimicrobiaceae</taxon>
        <taxon>Ferrithrix</taxon>
    </lineage>
</organism>
<dbReference type="Pfam" id="PF02254">
    <property type="entry name" value="TrkA_N"/>
    <property type="match status" value="1"/>
</dbReference>
<feature type="transmembrane region" description="Helical" evidence="2">
    <location>
        <begin position="63"/>
        <end position="87"/>
    </location>
</feature>
<dbReference type="OrthoDB" id="9799090at2"/>
<accession>A0A1M4WFT7</accession>
<dbReference type="RefSeq" id="WP_072791228.1">
    <property type="nucleotide sequence ID" value="NZ_FQUL01000025.1"/>
</dbReference>
<keyword evidence="2" id="KW-0812">Transmembrane</keyword>
<dbReference type="PANTHER" id="PTHR43833:SF9">
    <property type="entry name" value="POTASSIUM CHANNEL PROTEIN YUGO-RELATED"/>
    <property type="match status" value="1"/>
</dbReference>
<dbReference type="SUPFAM" id="SSF51735">
    <property type="entry name" value="NAD(P)-binding Rossmann-fold domains"/>
    <property type="match status" value="1"/>
</dbReference>
<evidence type="ECO:0000259" key="3">
    <source>
        <dbReference type="Pfam" id="PF02254"/>
    </source>
</evidence>
<protein>
    <submittedName>
        <fullName evidence="5">TrkA-N domain-containing protein</fullName>
    </submittedName>
</protein>
<evidence type="ECO:0000313" key="6">
    <source>
        <dbReference type="Proteomes" id="UP000184295"/>
    </source>
</evidence>
<dbReference type="Gene3D" id="1.10.287.70">
    <property type="match status" value="1"/>
</dbReference>
<proteinExistence type="predicted"/>
<name>A0A1M4WFT7_9ACTN</name>
<feature type="transmembrane region" description="Helical" evidence="2">
    <location>
        <begin position="12"/>
        <end position="43"/>
    </location>
</feature>
<dbReference type="Gene3D" id="3.40.50.720">
    <property type="entry name" value="NAD(P)-binding Rossmann-like Domain"/>
    <property type="match status" value="1"/>
</dbReference>
<sequence length="234" mass="25206">MGKAQRHQALTIFVLAIVVTLLGAAASSLTHSVSLFTGIYWAVTTATTVGYGDVTPKNTVGKVIAAAVMLTSIPLFASLFAVLAAHVTAQQIRKIMGLDKKEPRDGFTLLIGSSPLLRQTIEELYKAGRRCVIVPGDHGGAEYEDMQEYIHVIDGSSAEEATIRKAHPERAEQILIASDKDTDVLLASVITKHLAPEVPVVAVAKSKQVAAAISDLVSLFRSLRRNNRLQVFLH</sequence>
<evidence type="ECO:0000313" key="5">
    <source>
        <dbReference type="EMBL" id="SHE80106.1"/>
    </source>
</evidence>
<evidence type="ECO:0000259" key="4">
    <source>
        <dbReference type="Pfam" id="PF07885"/>
    </source>
</evidence>
<dbReference type="InterPro" id="IPR050721">
    <property type="entry name" value="Trk_Ktr_HKT_K-transport"/>
</dbReference>
<dbReference type="GO" id="GO:0006813">
    <property type="term" value="P:potassium ion transport"/>
    <property type="evidence" value="ECO:0007669"/>
    <property type="project" value="InterPro"/>
</dbReference>
<comment type="subcellular location">
    <subcellularLocation>
        <location evidence="1">Cell membrane</location>
        <topology evidence="1">Multi-pass membrane protein</topology>
    </subcellularLocation>
</comment>
<dbReference type="InterPro" id="IPR036291">
    <property type="entry name" value="NAD(P)-bd_dom_sf"/>
</dbReference>
<dbReference type="InterPro" id="IPR003148">
    <property type="entry name" value="RCK_N"/>
</dbReference>
<keyword evidence="2" id="KW-1133">Transmembrane helix</keyword>
<dbReference type="Proteomes" id="UP000184295">
    <property type="component" value="Unassembled WGS sequence"/>
</dbReference>
<dbReference type="PANTHER" id="PTHR43833">
    <property type="entry name" value="POTASSIUM CHANNEL PROTEIN 2-RELATED-RELATED"/>
    <property type="match status" value="1"/>
</dbReference>
<dbReference type="EMBL" id="FQUL01000025">
    <property type="protein sequence ID" value="SHE80106.1"/>
    <property type="molecule type" value="Genomic_DNA"/>
</dbReference>
<keyword evidence="2" id="KW-0472">Membrane</keyword>
<dbReference type="GO" id="GO:0005886">
    <property type="term" value="C:plasma membrane"/>
    <property type="evidence" value="ECO:0007669"/>
    <property type="project" value="UniProtKB-SubCell"/>
</dbReference>
<gene>
    <name evidence="5" type="ORF">SAMN02745225_01660</name>
</gene>
<evidence type="ECO:0000256" key="1">
    <source>
        <dbReference type="ARBA" id="ARBA00004651"/>
    </source>
</evidence>